<gene>
    <name evidence="1" type="ORF">FNW02_36470</name>
</gene>
<name>A0AA41BAA3_9NOST</name>
<dbReference type="RefSeq" id="WP_225226245.1">
    <property type="nucleotide sequence ID" value="NZ_VJXY01000108.1"/>
</dbReference>
<dbReference type="AlphaFoldDB" id="A0AA41BAA3"/>
<dbReference type="EMBL" id="VJXY01000108">
    <property type="protein sequence ID" value="MBD6621071.1"/>
    <property type="molecule type" value="Genomic_DNA"/>
</dbReference>
<dbReference type="Proteomes" id="UP001165986">
    <property type="component" value="Unassembled WGS sequence"/>
</dbReference>
<evidence type="ECO:0000313" key="2">
    <source>
        <dbReference type="Proteomes" id="UP001165986"/>
    </source>
</evidence>
<protein>
    <submittedName>
        <fullName evidence="1">Uncharacterized protein</fullName>
    </submittedName>
</protein>
<reference evidence="1" key="1">
    <citation type="submission" date="2019-07" db="EMBL/GenBank/DDBJ databases">
        <title>Toxilogical consequences of a new and cryptic species of cyanobacteria (Komarekiella delphini-convector) recovered from the epidermis of a bottlenose dolphin and 1500 ft. in the air.</title>
        <authorList>
            <person name="Brown A.O."/>
            <person name="Dvorak P."/>
            <person name="Villanueva C.D."/>
            <person name="Foss A.J."/>
            <person name="Garvey A.D."/>
            <person name="Gibson Q.A."/>
            <person name="Johansen J.R."/>
            <person name="Casamatta D.A."/>
        </authorList>
    </citation>
    <scope>NUCLEOTIDE SEQUENCE</scope>
    <source>
        <strain evidence="1">SJRDD-AB1</strain>
    </source>
</reference>
<organism evidence="1 2">
    <name type="scientific">Komarekiella delphini-convector SJRDD-AB1</name>
    <dbReference type="NCBI Taxonomy" id="2593771"/>
    <lineage>
        <taxon>Bacteria</taxon>
        <taxon>Bacillati</taxon>
        <taxon>Cyanobacteriota</taxon>
        <taxon>Cyanophyceae</taxon>
        <taxon>Nostocales</taxon>
        <taxon>Nostocaceae</taxon>
        <taxon>Komarekiella</taxon>
        <taxon>Komarekiella delphini-convector</taxon>
    </lineage>
</organism>
<sequence length="67" mass="8082">MKPLKTRYSLPWHLLRQHHWLNTPRKDSGGRVLTKVTLEREYHKYEPKPVSRIRPRKLEPVIKRATG</sequence>
<proteinExistence type="predicted"/>
<feature type="non-terminal residue" evidence="1">
    <location>
        <position position="67"/>
    </location>
</feature>
<evidence type="ECO:0000313" key="1">
    <source>
        <dbReference type="EMBL" id="MBD6621071.1"/>
    </source>
</evidence>
<comment type="caution">
    <text evidence="1">The sequence shown here is derived from an EMBL/GenBank/DDBJ whole genome shotgun (WGS) entry which is preliminary data.</text>
</comment>
<keyword evidence="2" id="KW-1185">Reference proteome</keyword>
<accession>A0AA41BAA3</accession>